<comment type="caution">
    <text evidence="1">The sequence shown here is derived from an EMBL/GenBank/DDBJ whole genome shotgun (WGS) entry which is preliminary data.</text>
</comment>
<dbReference type="AlphaFoldDB" id="A0ABD2HG95"/>
<dbReference type="Proteomes" id="UP001619887">
    <property type="component" value="Unassembled WGS sequence"/>
</dbReference>
<sequence>MDTSHTWTLKRYGRYVPGSTDGTPLKLFEANRDKPDIFLTIAASGHLLIFQGQESLDAVHLLGGTNVFKVQQKSDNLMLRFTDEGEKRMMRMQFDGSSRKEAIKDCSSAGKKLMEYMSVTAQEDAPLPPNQSPAETPAPVIQQKAVGAEPEVAQGSLTITRLTQHILGEHALILPQLYRNNSTIQGDLEPILRVLLLDPSFHAFVEKVEGELKKLLQE</sequence>
<accession>A0ABD2HG95</accession>
<reference evidence="1 2" key="1">
    <citation type="journal article" date="2022" name="G3 (Bethesda)">
        <title>Evaluating Illumina-, Nanopore-, and PacBio-based genome assembly strategies with the bald notothen, Trematomus borchgrevinki.</title>
        <authorList>
            <person name="Rayamajhi N."/>
            <person name="Cheng C.C."/>
            <person name="Catchen J.M."/>
        </authorList>
    </citation>
    <scope>NUCLEOTIDE SEQUENCE [LARGE SCALE GENOMIC DNA]</scope>
    <source>
        <strain evidence="1">AGRC-2024</strain>
    </source>
</reference>
<evidence type="ECO:0000313" key="1">
    <source>
        <dbReference type="EMBL" id="KAL3065191.1"/>
    </source>
</evidence>
<gene>
    <name evidence="1" type="ORF">OYC64_015381</name>
</gene>
<dbReference type="EMBL" id="JBIYXZ010002069">
    <property type="protein sequence ID" value="KAL3065191.1"/>
    <property type="molecule type" value="Genomic_DNA"/>
</dbReference>
<proteinExistence type="predicted"/>
<dbReference type="InterPro" id="IPR029168">
    <property type="entry name" value="REC114L"/>
</dbReference>
<dbReference type="Pfam" id="PF15165">
    <property type="entry name" value="REC114-like"/>
    <property type="match status" value="1"/>
</dbReference>
<dbReference type="PANTHER" id="PTHR34921:SF1">
    <property type="entry name" value="MEIOTIC RECOMBINATION PROTEIN REC114"/>
    <property type="match status" value="1"/>
</dbReference>
<name>A0ABD2HG95_PAGBO</name>
<evidence type="ECO:0000313" key="2">
    <source>
        <dbReference type="Proteomes" id="UP001619887"/>
    </source>
</evidence>
<dbReference type="PANTHER" id="PTHR34921">
    <property type="entry name" value="MEIOTIC RECOMBINATION PROTEIN REC114"/>
    <property type="match status" value="1"/>
</dbReference>
<organism evidence="1 2">
    <name type="scientific">Pagothenia borchgrevinki</name>
    <name type="common">Bald rockcod</name>
    <name type="synonym">Trematomus borchgrevinki</name>
    <dbReference type="NCBI Taxonomy" id="8213"/>
    <lineage>
        <taxon>Eukaryota</taxon>
        <taxon>Metazoa</taxon>
        <taxon>Chordata</taxon>
        <taxon>Craniata</taxon>
        <taxon>Vertebrata</taxon>
        <taxon>Euteleostomi</taxon>
        <taxon>Actinopterygii</taxon>
        <taxon>Neopterygii</taxon>
        <taxon>Teleostei</taxon>
        <taxon>Neoteleostei</taxon>
        <taxon>Acanthomorphata</taxon>
        <taxon>Eupercaria</taxon>
        <taxon>Perciformes</taxon>
        <taxon>Notothenioidei</taxon>
        <taxon>Nototheniidae</taxon>
        <taxon>Pagothenia</taxon>
    </lineage>
</organism>
<reference evidence="1 2" key="2">
    <citation type="journal article" date="2024" name="G3 (Bethesda)">
        <title>The genome of the cryopelagic Antarctic bald notothen, Trematomus borchgrevinki.</title>
        <authorList>
            <person name="Rayamajhi N."/>
            <person name="Rivera-Colon A.G."/>
            <person name="Minhas B.F."/>
            <person name="Cheng C.C."/>
            <person name="Catchen J.M."/>
        </authorList>
    </citation>
    <scope>NUCLEOTIDE SEQUENCE [LARGE SCALE GENOMIC DNA]</scope>
    <source>
        <strain evidence="1">AGRC-2024</strain>
    </source>
</reference>
<evidence type="ECO:0008006" key="3">
    <source>
        <dbReference type="Google" id="ProtNLM"/>
    </source>
</evidence>
<keyword evidence="2" id="KW-1185">Reference proteome</keyword>
<protein>
    <recommendedName>
        <fullName evidence="3">Meiotic recombination protein REC114</fullName>
    </recommendedName>
</protein>